<evidence type="ECO:0008006" key="4">
    <source>
        <dbReference type="Google" id="ProtNLM"/>
    </source>
</evidence>
<comment type="caution">
    <text evidence="2">The sequence shown here is derived from an EMBL/GenBank/DDBJ whole genome shotgun (WGS) entry which is preliminary data.</text>
</comment>
<protein>
    <recommendedName>
        <fullName evidence="4">Flp/Fap pilin component</fullName>
    </recommendedName>
</protein>
<keyword evidence="1" id="KW-1133">Transmembrane helix</keyword>
<feature type="transmembrane region" description="Helical" evidence="1">
    <location>
        <begin position="20"/>
        <end position="38"/>
    </location>
</feature>
<dbReference type="STRING" id="1203554.HMPREF1476_00399"/>
<dbReference type="eggNOG" id="ENOG5032QPC">
    <property type="taxonomic scope" value="Bacteria"/>
</dbReference>
<evidence type="ECO:0000313" key="3">
    <source>
        <dbReference type="Proteomes" id="UP000014400"/>
    </source>
</evidence>
<evidence type="ECO:0000313" key="2">
    <source>
        <dbReference type="EMBL" id="EPE01089.1"/>
    </source>
</evidence>
<dbReference type="EMBL" id="ATCF01000005">
    <property type="protein sequence ID" value="EPE01089.1"/>
    <property type="molecule type" value="Genomic_DNA"/>
</dbReference>
<dbReference type="InterPro" id="IPR007047">
    <property type="entry name" value="Flp_Fap"/>
</dbReference>
<dbReference type="RefSeq" id="WP_005431143.1">
    <property type="nucleotide sequence ID" value="NZ_KE150480.1"/>
</dbReference>
<dbReference type="Proteomes" id="UP000014400">
    <property type="component" value="Unassembled WGS sequence"/>
</dbReference>
<dbReference type="AlphaFoldDB" id="S3BIF4"/>
<organism evidence="2 3">
    <name type="scientific">Sutterella wadsworthensis HGA0223</name>
    <dbReference type="NCBI Taxonomy" id="1203554"/>
    <lineage>
        <taxon>Bacteria</taxon>
        <taxon>Pseudomonadati</taxon>
        <taxon>Pseudomonadota</taxon>
        <taxon>Betaproteobacteria</taxon>
        <taxon>Burkholderiales</taxon>
        <taxon>Sutterellaceae</taxon>
        <taxon>Sutterella</taxon>
    </lineage>
</organism>
<dbReference type="HOGENOM" id="CLU_171854_2_2_4"/>
<keyword evidence="1" id="KW-0472">Membrane</keyword>
<dbReference type="GeneID" id="64061760"/>
<dbReference type="PATRIC" id="fig|1203554.3.peg.381"/>
<name>S3BIF4_9BURK</name>
<evidence type="ECO:0000256" key="1">
    <source>
        <dbReference type="SAM" id="Phobius"/>
    </source>
</evidence>
<gene>
    <name evidence="2" type="ORF">HMPREF1476_00399</name>
</gene>
<reference evidence="2 3" key="1">
    <citation type="submission" date="2013-04" db="EMBL/GenBank/DDBJ databases">
        <title>The Genome Sequence of Sutterella wadsworthensis HGA0223.</title>
        <authorList>
            <consortium name="The Broad Institute Genomics Platform"/>
            <person name="Earl A."/>
            <person name="Ward D."/>
            <person name="Feldgarden M."/>
            <person name="Gevers D."/>
            <person name="Schmidt T.M."/>
            <person name="Dover J."/>
            <person name="Dai D."/>
            <person name="Walker B."/>
            <person name="Young S."/>
            <person name="Zeng Q."/>
            <person name="Gargeya S."/>
            <person name="Fitzgerald M."/>
            <person name="Haas B."/>
            <person name="Abouelleil A."/>
            <person name="Allen A.W."/>
            <person name="Alvarado L."/>
            <person name="Arachchi H.M."/>
            <person name="Berlin A.M."/>
            <person name="Chapman S.B."/>
            <person name="Gainer-Dewar J."/>
            <person name="Goldberg J."/>
            <person name="Griggs A."/>
            <person name="Gujja S."/>
            <person name="Hansen M."/>
            <person name="Howarth C."/>
            <person name="Imamovic A."/>
            <person name="Ireland A."/>
            <person name="Larimer J."/>
            <person name="McCowan C."/>
            <person name="Murphy C."/>
            <person name="Pearson M."/>
            <person name="Poon T.W."/>
            <person name="Priest M."/>
            <person name="Roberts A."/>
            <person name="Saif S."/>
            <person name="Shea T."/>
            <person name="Sisk P."/>
            <person name="Sykes S."/>
            <person name="Wortman J."/>
            <person name="Nusbaum C."/>
            <person name="Birren B."/>
        </authorList>
    </citation>
    <scope>NUCLEOTIDE SEQUENCE [LARGE SCALE GENOMIC DNA]</scope>
    <source>
        <strain evidence="2 3">HGA0223</strain>
    </source>
</reference>
<keyword evidence="1" id="KW-0812">Transmembrane</keyword>
<dbReference type="Pfam" id="PF04964">
    <property type="entry name" value="Flp_Fap"/>
    <property type="match status" value="1"/>
</dbReference>
<proteinExistence type="predicted"/>
<sequence length="64" mass="6754">MTFIERIRLFIRSRRGVTAIEYGILAAGVAIVIGALVSSDGPLATAISDLFKGIVDHLPTQGGK</sequence>
<accession>S3BIF4</accession>
<keyword evidence="3" id="KW-1185">Reference proteome</keyword>